<accession>A0A060SG31</accession>
<reference evidence="4" key="1">
    <citation type="submission" date="2014-01" db="EMBL/GenBank/DDBJ databases">
        <title>The genome of the white-rot fungus Pycnoporus cinnabarinus: a basidiomycete model with a versatile arsenal for lignocellulosic biomass breakdown.</title>
        <authorList>
            <person name="Levasseur A."/>
            <person name="Lomascolo A."/>
            <person name="Ruiz-Duenas F.J."/>
            <person name="Uzan E."/>
            <person name="Piumi F."/>
            <person name="Kues U."/>
            <person name="Ram A.F.J."/>
            <person name="Murat C."/>
            <person name="Haon M."/>
            <person name="Benoit I."/>
            <person name="Arfi Y."/>
            <person name="Chevret D."/>
            <person name="Drula E."/>
            <person name="Kwon M.J."/>
            <person name="Gouret P."/>
            <person name="Lesage-Meessen L."/>
            <person name="Lombard V."/>
            <person name="Mariette J."/>
            <person name="Noirot C."/>
            <person name="Park J."/>
            <person name="Patyshakuliyeva A."/>
            <person name="Wieneger R.A.B."/>
            <person name="Wosten H.A.B."/>
            <person name="Martin F."/>
            <person name="Coutinho P.M."/>
            <person name="de Vries R."/>
            <person name="Martinez A.T."/>
            <person name="Klopp C."/>
            <person name="Pontarotti P."/>
            <person name="Henrissat B."/>
            <person name="Record E."/>
        </authorList>
    </citation>
    <scope>NUCLEOTIDE SEQUENCE [LARGE SCALE GENOMIC DNA]</scope>
    <source>
        <strain evidence="4">BRFM137</strain>
    </source>
</reference>
<dbReference type="InterPro" id="IPR057566">
    <property type="entry name" value="TPR_TTI1_N"/>
</dbReference>
<evidence type="ECO:0000259" key="2">
    <source>
        <dbReference type="Pfam" id="PF24173"/>
    </source>
</evidence>
<dbReference type="AlphaFoldDB" id="A0A060SG31"/>
<dbReference type="PANTHER" id="PTHR18460:SF3">
    <property type="entry name" value="TELO2-INTERACTING PROTEIN 1 HOMOLOG"/>
    <property type="match status" value="1"/>
</dbReference>
<dbReference type="OrthoDB" id="49511at2759"/>
<dbReference type="EMBL" id="CCBP010000121">
    <property type="protein sequence ID" value="CDO73477.1"/>
    <property type="molecule type" value="Genomic_DNA"/>
</dbReference>
<proteinExistence type="predicted"/>
<sequence>METDKEGPSTFQRLKAVCVPLLGNSLLSPASVPTALKLLAQLRDILNDLKTSGQVLAPAIITYVFFPLSTILRRNDLANIPDQVLERLLDVLSILCDSWWWEMDVAVWEQVFMLCSAIVGGIDRKGKGKDRDDETKVASVRCLRSLLRERDESEHPSDLLNAGRAATVLETFKAHARTPKFMPVLGQTLDSLLIAAESSHLPLQRSTLEVLSIMVNQYLPEGFLPSVLPGIVSAMSKVALGTKTGKGWANGDIVASALLVMQYAIVRAVGDDVCLREGAVRRMDNLGDLLARPDVLDPESSTLPSYTTRRTASWLRGTSSQLHIAMNALSPLVKHPTPAALVGLVQFSANVLAATTLTVPQSQPLLMSFLLSLKSSSFNRVSEQSDTALRRILLAPSNRHQFIQTLLQISKDNLAALPRLLLYHADTKVEHVARVIASVCSLSAPTIDTVQPGIPAISAGVGKLLGPHGGVEKWGWSLLSNLEFISPPVVVTPATAAQLLLEGDFSATHNTSFPELTMRHVSSRTAYDALEKMFRALGATAGEEALFSVEWFVDTALNGRSSRAVAALWCACRLLEGVGRITDSSASPTYSIGRSRRLEKFARDLARRIGETWDDTDVDMESRVPDESQRNPDPRADNVLVEHVQGLVRVSAVPGAPGPAPSSSPSHIAIQPMLHRVLRLQLLSVTAGILEARFPPLLLHTLYPVLHGLISDSPFESASAFATLSAITNHASFATPANLLLSNFDYALDAVSRRLTRRWLDVDATKVLAVLVRLVGRDVVQKAGDVVEECFDRLDEYHGYGVIVDGLVEVLQEVVKVIEEDDSNCLARKTRTAQETPYPVDDAKRLQAFAEWLKHRQDQEPPSTEPVGDSSYPREAWGKTKEDMNGAEDKDPQVPEDDTTPETPAQALTRQIVSRSLYFLTHGSPQIRARILLLLTNAVPVLPESALLPAVHQAWPFVLNRLNDSETFVVSAAAMLIAALAQHAGDFMYRRIWDDVWPRFREQLRRLERADASSALARRGPGGVGTESAYTHSHRLYRAILQTLTAVAQGVQAQETTNWEIVVLFRRFLHSQVHEELQACARALYGAMCRQNEDAVWLALCATTGKVEGSMVFLRERKWDIERNVSLILPM</sequence>
<evidence type="ECO:0000313" key="4">
    <source>
        <dbReference type="EMBL" id="CDO73477.1"/>
    </source>
</evidence>
<dbReference type="OMA" id="PHPKKPW"/>
<dbReference type="SUPFAM" id="SSF48371">
    <property type="entry name" value="ARM repeat"/>
    <property type="match status" value="1"/>
</dbReference>
<dbReference type="InterPro" id="IPR016024">
    <property type="entry name" value="ARM-type_fold"/>
</dbReference>
<feature type="region of interest" description="Disordered" evidence="1">
    <location>
        <begin position="854"/>
        <end position="907"/>
    </location>
</feature>
<protein>
    <submittedName>
        <fullName evidence="4">Uncharacterized protein</fullName>
    </submittedName>
</protein>
<feature type="domain" description="TTI1 N-terminal TPR" evidence="2">
    <location>
        <begin position="11"/>
        <end position="373"/>
    </location>
</feature>
<gene>
    <name evidence="4" type="ORF">BN946_scf185013.g112</name>
</gene>
<dbReference type="STRING" id="5643.A0A060SG31"/>
<dbReference type="Pfam" id="PF24173">
    <property type="entry name" value="TPR_TTI1_N"/>
    <property type="match status" value="1"/>
</dbReference>
<keyword evidence="5" id="KW-1185">Reference proteome</keyword>
<dbReference type="InterPro" id="IPR049362">
    <property type="entry name" value="TTI1_rpt"/>
</dbReference>
<feature type="compositionally biased region" description="Basic and acidic residues" evidence="1">
    <location>
        <begin position="876"/>
        <end position="893"/>
    </location>
</feature>
<evidence type="ECO:0000256" key="1">
    <source>
        <dbReference type="SAM" id="MobiDB-lite"/>
    </source>
</evidence>
<dbReference type="HOGENOM" id="CLU_004955_0_0_1"/>
<evidence type="ECO:0000259" key="3">
    <source>
        <dbReference type="Pfam" id="PF24181"/>
    </source>
</evidence>
<dbReference type="Gene3D" id="1.25.10.10">
    <property type="entry name" value="Leucine-rich Repeat Variant"/>
    <property type="match status" value="1"/>
</dbReference>
<dbReference type="InterPro" id="IPR057567">
    <property type="entry name" value="TPR_TTI1_C"/>
</dbReference>
<dbReference type="Pfam" id="PF24181">
    <property type="entry name" value="TPR_TTI1_C"/>
    <property type="match status" value="1"/>
</dbReference>
<dbReference type="InterPro" id="IPR052587">
    <property type="entry name" value="TELO2-interacting_protein_1"/>
</dbReference>
<name>A0A060SG31_PYCCI</name>
<evidence type="ECO:0000313" key="5">
    <source>
        <dbReference type="Proteomes" id="UP000029665"/>
    </source>
</evidence>
<dbReference type="PANTHER" id="PTHR18460">
    <property type="entry name" value="TEL2 INTERACTING PROTEIN 1 TTI1 FAMILY MEMBER"/>
    <property type="match status" value="1"/>
</dbReference>
<feature type="domain" description="TTI1 C-terminal TPR" evidence="3">
    <location>
        <begin position="810"/>
        <end position="1097"/>
    </location>
</feature>
<dbReference type="Proteomes" id="UP000029665">
    <property type="component" value="Unassembled WGS sequence"/>
</dbReference>
<organism evidence="4 5">
    <name type="scientific">Pycnoporus cinnabarinus</name>
    <name type="common">Cinnabar-red polypore</name>
    <name type="synonym">Trametes cinnabarina</name>
    <dbReference type="NCBI Taxonomy" id="5643"/>
    <lineage>
        <taxon>Eukaryota</taxon>
        <taxon>Fungi</taxon>
        <taxon>Dikarya</taxon>
        <taxon>Basidiomycota</taxon>
        <taxon>Agaricomycotina</taxon>
        <taxon>Agaricomycetes</taxon>
        <taxon>Polyporales</taxon>
        <taxon>Polyporaceae</taxon>
        <taxon>Trametes</taxon>
    </lineage>
</organism>
<dbReference type="GO" id="GO:0005737">
    <property type="term" value="C:cytoplasm"/>
    <property type="evidence" value="ECO:0007669"/>
    <property type="project" value="TreeGrafter"/>
</dbReference>
<comment type="caution">
    <text evidence="4">The sequence shown here is derived from an EMBL/GenBank/DDBJ whole genome shotgun (WGS) entry which is preliminary data.</text>
</comment>
<dbReference type="InterPro" id="IPR011989">
    <property type="entry name" value="ARM-like"/>
</dbReference>
<dbReference type="Pfam" id="PF21547">
    <property type="entry name" value="TTI1"/>
    <property type="match status" value="1"/>
</dbReference>